<feature type="region of interest" description="Disordered" evidence="1">
    <location>
        <begin position="35"/>
        <end position="77"/>
    </location>
</feature>
<name>A0A811L2K8_9BILA</name>
<protein>
    <recommendedName>
        <fullName evidence="5">Glycine-rich protein</fullName>
    </recommendedName>
</protein>
<dbReference type="Proteomes" id="UP000614601">
    <property type="component" value="Unassembled WGS sequence"/>
</dbReference>
<evidence type="ECO:0000313" key="3">
    <source>
        <dbReference type="EMBL" id="CAD5223323.1"/>
    </source>
</evidence>
<keyword evidence="4" id="KW-1185">Reference proteome</keyword>
<organism evidence="3 4">
    <name type="scientific">Bursaphelenchus okinawaensis</name>
    <dbReference type="NCBI Taxonomy" id="465554"/>
    <lineage>
        <taxon>Eukaryota</taxon>
        <taxon>Metazoa</taxon>
        <taxon>Ecdysozoa</taxon>
        <taxon>Nematoda</taxon>
        <taxon>Chromadorea</taxon>
        <taxon>Rhabditida</taxon>
        <taxon>Tylenchina</taxon>
        <taxon>Tylenchomorpha</taxon>
        <taxon>Aphelenchoidea</taxon>
        <taxon>Aphelenchoididae</taxon>
        <taxon>Bursaphelenchus</taxon>
    </lineage>
</organism>
<feature type="compositionally biased region" description="Basic residues" evidence="1">
    <location>
        <begin position="36"/>
        <end position="77"/>
    </location>
</feature>
<reference evidence="3" key="1">
    <citation type="submission" date="2020-09" db="EMBL/GenBank/DDBJ databases">
        <authorList>
            <person name="Kikuchi T."/>
        </authorList>
    </citation>
    <scope>NUCLEOTIDE SEQUENCE</scope>
    <source>
        <strain evidence="3">SH1</strain>
    </source>
</reference>
<comment type="caution">
    <text evidence="3">The sequence shown here is derived from an EMBL/GenBank/DDBJ whole genome shotgun (WGS) entry which is preliminary data.</text>
</comment>
<dbReference type="AlphaFoldDB" id="A0A811L2K8"/>
<dbReference type="EMBL" id="CAJFCW020000005">
    <property type="protein sequence ID" value="CAG9117521.1"/>
    <property type="molecule type" value="Genomic_DNA"/>
</dbReference>
<evidence type="ECO:0000256" key="1">
    <source>
        <dbReference type="SAM" id="MobiDB-lite"/>
    </source>
</evidence>
<dbReference type="EMBL" id="CAJFDH010000005">
    <property type="protein sequence ID" value="CAD5223323.1"/>
    <property type="molecule type" value="Genomic_DNA"/>
</dbReference>
<accession>A0A811L2K8</accession>
<evidence type="ECO:0008006" key="5">
    <source>
        <dbReference type="Google" id="ProtNLM"/>
    </source>
</evidence>
<keyword evidence="2" id="KW-0732">Signal</keyword>
<feature type="chain" id="PRO_5035595246" description="Glycine-rich protein" evidence="2">
    <location>
        <begin position="23"/>
        <end position="77"/>
    </location>
</feature>
<feature type="signal peptide" evidence="2">
    <location>
        <begin position="1"/>
        <end position="22"/>
    </location>
</feature>
<evidence type="ECO:0000313" key="4">
    <source>
        <dbReference type="Proteomes" id="UP000614601"/>
    </source>
</evidence>
<evidence type="ECO:0000256" key="2">
    <source>
        <dbReference type="SAM" id="SignalP"/>
    </source>
</evidence>
<sequence>MRTVYWILLIFVLVLAVAYTNAEVTSNDLADARQHNVVKRAAHGGKKHGKKGKGKGKKHHKNGKGKKKGKGKKNGGR</sequence>
<dbReference type="Proteomes" id="UP000783686">
    <property type="component" value="Unassembled WGS sequence"/>
</dbReference>
<gene>
    <name evidence="3" type="ORF">BOKJ2_LOCUS10093</name>
</gene>
<proteinExistence type="predicted"/>